<keyword evidence="12" id="KW-0614">Plasmid</keyword>
<dbReference type="GO" id="GO:0000156">
    <property type="term" value="F:phosphorelay response regulator activity"/>
    <property type="evidence" value="ECO:0007669"/>
    <property type="project" value="TreeGrafter"/>
</dbReference>
<dbReference type="GO" id="GO:0006355">
    <property type="term" value="P:regulation of DNA-templated transcription"/>
    <property type="evidence" value="ECO:0007669"/>
    <property type="project" value="InterPro"/>
</dbReference>
<organism evidence="12 13">
    <name type="scientific">Vescimonas fastidiosa</name>
    <dbReference type="NCBI Taxonomy" id="2714353"/>
    <lineage>
        <taxon>Bacteria</taxon>
        <taxon>Bacillati</taxon>
        <taxon>Bacillota</taxon>
        <taxon>Clostridia</taxon>
        <taxon>Eubacteriales</taxon>
        <taxon>Oscillospiraceae</taxon>
        <taxon>Vescimonas</taxon>
    </lineage>
</organism>
<name>A0A810PUK3_9FIRM</name>
<keyword evidence="5 9" id="KW-0238">DNA-binding</keyword>
<dbReference type="SMART" id="SM00448">
    <property type="entry name" value="REC"/>
    <property type="match status" value="1"/>
</dbReference>
<feature type="DNA-binding region" description="OmpR/PhoB-type" evidence="9">
    <location>
        <begin position="126"/>
        <end position="224"/>
    </location>
</feature>
<evidence type="ECO:0000259" key="11">
    <source>
        <dbReference type="PROSITE" id="PS51755"/>
    </source>
</evidence>
<sequence length="226" mass="25646">MRILVVEDEKRLAQTLRDLLHREGYTVDVCYSGTEGLDNALSGIYDLMLLDVMLPGLDGFTVLERLRGSGSRLPVLMLTARGELSDRVCGLDRGADYYLTKPFQSPELLACVRLLLRRQAGTATVDDTIRWGDLQLQPGSFQVCCQERSARLSRKEYDLLEMLMRNGGQILSKEQLLLKAWGYDSDAEDNNVEVYISFLRRKLALIRSAVQIKTVRMVGYYLEEAK</sequence>
<dbReference type="InterPro" id="IPR001867">
    <property type="entry name" value="OmpR/PhoB-type_DNA-bd"/>
</dbReference>
<dbReference type="Pfam" id="PF00486">
    <property type="entry name" value="Trans_reg_C"/>
    <property type="match status" value="1"/>
</dbReference>
<dbReference type="SUPFAM" id="SSF52172">
    <property type="entry name" value="CheY-like"/>
    <property type="match status" value="1"/>
</dbReference>
<evidence type="ECO:0000313" key="13">
    <source>
        <dbReference type="Proteomes" id="UP000681343"/>
    </source>
</evidence>
<evidence type="ECO:0000256" key="9">
    <source>
        <dbReference type="PROSITE-ProRule" id="PRU01091"/>
    </source>
</evidence>
<proteinExistence type="predicted"/>
<dbReference type="PROSITE" id="PS51755">
    <property type="entry name" value="OMPR_PHOB"/>
    <property type="match status" value="1"/>
</dbReference>
<dbReference type="InterPro" id="IPR011006">
    <property type="entry name" value="CheY-like_superfamily"/>
</dbReference>
<dbReference type="GO" id="GO:0005829">
    <property type="term" value="C:cytosol"/>
    <property type="evidence" value="ECO:0007669"/>
    <property type="project" value="TreeGrafter"/>
</dbReference>
<dbReference type="InterPro" id="IPR036388">
    <property type="entry name" value="WH-like_DNA-bd_sf"/>
</dbReference>
<feature type="modified residue" description="4-aspartylphosphate" evidence="8">
    <location>
        <position position="51"/>
    </location>
</feature>
<evidence type="ECO:0000313" key="12">
    <source>
        <dbReference type="EMBL" id="BCK79989.1"/>
    </source>
</evidence>
<reference evidence="12" key="1">
    <citation type="submission" date="2020-09" db="EMBL/GenBank/DDBJ databases">
        <title>New species isolated from human feces.</title>
        <authorList>
            <person name="Kitahara M."/>
            <person name="Shigeno Y."/>
            <person name="Shime M."/>
            <person name="Matsumoto Y."/>
            <person name="Nakamura S."/>
            <person name="Motooka D."/>
            <person name="Fukuoka S."/>
            <person name="Nishikawa H."/>
            <person name="Benno Y."/>
        </authorList>
    </citation>
    <scope>NUCLEOTIDE SEQUENCE</scope>
    <source>
        <strain evidence="12">MM35</strain>
        <plasmid evidence="12">pMM35_01</plasmid>
    </source>
</reference>
<dbReference type="Gene3D" id="6.10.250.690">
    <property type="match status" value="1"/>
</dbReference>
<dbReference type="PROSITE" id="PS50110">
    <property type="entry name" value="RESPONSE_REGULATORY"/>
    <property type="match status" value="1"/>
</dbReference>
<dbReference type="EMBL" id="AP023416">
    <property type="protein sequence ID" value="BCK79989.1"/>
    <property type="molecule type" value="Genomic_DNA"/>
</dbReference>
<keyword evidence="13" id="KW-1185">Reference proteome</keyword>
<evidence type="ECO:0000256" key="6">
    <source>
        <dbReference type="ARBA" id="ARBA00023163"/>
    </source>
</evidence>
<dbReference type="KEGG" id="vfa:MM35RIKEN_21810"/>
<geneLocation type="plasmid" evidence="12 13">
    <name>pMM35_01</name>
</geneLocation>
<dbReference type="GO" id="GO:0000976">
    <property type="term" value="F:transcription cis-regulatory region binding"/>
    <property type="evidence" value="ECO:0007669"/>
    <property type="project" value="TreeGrafter"/>
</dbReference>
<dbReference type="Gene3D" id="1.10.10.10">
    <property type="entry name" value="Winged helix-like DNA-binding domain superfamily/Winged helix DNA-binding domain"/>
    <property type="match status" value="1"/>
</dbReference>
<dbReference type="SUPFAM" id="SSF46894">
    <property type="entry name" value="C-terminal effector domain of the bipartite response regulators"/>
    <property type="match status" value="1"/>
</dbReference>
<dbReference type="Gene3D" id="3.40.50.2300">
    <property type="match status" value="1"/>
</dbReference>
<dbReference type="GO" id="GO:0032993">
    <property type="term" value="C:protein-DNA complex"/>
    <property type="evidence" value="ECO:0007669"/>
    <property type="project" value="TreeGrafter"/>
</dbReference>
<dbReference type="Proteomes" id="UP000681343">
    <property type="component" value="Plasmid pMM35_01"/>
</dbReference>
<dbReference type="InterPro" id="IPR039420">
    <property type="entry name" value="WalR-like"/>
</dbReference>
<evidence type="ECO:0000256" key="8">
    <source>
        <dbReference type="PROSITE-ProRule" id="PRU00169"/>
    </source>
</evidence>
<evidence type="ECO:0000256" key="4">
    <source>
        <dbReference type="ARBA" id="ARBA00023015"/>
    </source>
</evidence>
<keyword evidence="2 8" id="KW-0597">Phosphoprotein</keyword>
<dbReference type="Pfam" id="PF00072">
    <property type="entry name" value="Response_reg"/>
    <property type="match status" value="1"/>
</dbReference>
<dbReference type="SMART" id="SM00862">
    <property type="entry name" value="Trans_reg_C"/>
    <property type="match status" value="1"/>
</dbReference>
<dbReference type="FunFam" id="3.40.50.2300:FF:000001">
    <property type="entry name" value="DNA-binding response regulator PhoB"/>
    <property type="match status" value="1"/>
</dbReference>
<dbReference type="PANTHER" id="PTHR48111:SF1">
    <property type="entry name" value="TWO-COMPONENT RESPONSE REGULATOR ORR33"/>
    <property type="match status" value="1"/>
</dbReference>
<evidence type="ECO:0000256" key="3">
    <source>
        <dbReference type="ARBA" id="ARBA00023012"/>
    </source>
</evidence>
<keyword evidence="6" id="KW-0804">Transcription</keyword>
<keyword evidence="3" id="KW-0902">Two-component regulatory system</keyword>
<evidence type="ECO:0000256" key="5">
    <source>
        <dbReference type="ARBA" id="ARBA00023125"/>
    </source>
</evidence>
<evidence type="ECO:0000259" key="10">
    <source>
        <dbReference type="PROSITE" id="PS50110"/>
    </source>
</evidence>
<evidence type="ECO:0000256" key="1">
    <source>
        <dbReference type="ARBA" id="ARBA00018672"/>
    </source>
</evidence>
<dbReference type="RefSeq" id="WP_212821803.1">
    <property type="nucleotide sequence ID" value="NZ_AP023416.1"/>
</dbReference>
<dbReference type="InterPro" id="IPR001789">
    <property type="entry name" value="Sig_transdc_resp-reg_receiver"/>
</dbReference>
<dbReference type="AlphaFoldDB" id="A0A810PUK3"/>
<comment type="function">
    <text evidence="7">May play the central regulatory role in sporulation. It may be an element of the effector pathway responsible for the activation of sporulation genes in response to nutritional stress. Spo0A may act in concert with spo0H (a sigma factor) to control the expression of some genes that are critical to the sporulation process.</text>
</comment>
<evidence type="ECO:0000256" key="7">
    <source>
        <dbReference type="ARBA" id="ARBA00024867"/>
    </source>
</evidence>
<feature type="domain" description="Response regulatory" evidence="10">
    <location>
        <begin position="2"/>
        <end position="116"/>
    </location>
</feature>
<dbReference type="CDD" id="cd00383">
    <property type="entry name" value="trans_reg_C"/>
    <property type="match status" value="1"/>
</dbReference>
<dbReference type="PANTHER" id="PTHR48111">
    <property type="entry name" value="REGULATOR OF RPOS"/>
    <property type="match status" value="1"/>
</dbReference>
<accession>A0A810PUK3</accession>
<feature type="domain" description="OmpR/PhoB-type" evidence="11">
    <location>
        <begin position="126"/>
        <end position="224"/>
    </location>
</feature>
<protein>
    <recommendedName>
        <fullName evidence="1">Stage 0 sporulation protein A homolog</fullName>
    </recommendedName>
</protein>
<evidence type="ECO:0000256" key="2">
    <source>
        <dbReference type="ARBA" id="ARBA00022553"/>
    </source>
</evidence>
<dbReference type="InterPro" id="IPR016032">
    <property type="entry name" value="Sig_transdc_resp-reg_C-effctor"/>
</dbReference>
<gene>
    <name evidence="12" type="primary">dltR</name>
    <name evidence="12" type="ORF">MM35RIKEN_21810</name>
</gene>
<keyword evidence="4" id="KW-0805">Transcription regulation</keyword>